<keyword evidence="6 9" id="KW-0067">ATP-binding</keyword>
<dbReference type="eggNOG" id="COG0448">
    <property type="taxonomic scope" value="Bacteria"/>
</dbReference>
<dbReference type="Pfam" id="PF00483">
    <property type="entry name" value="NTP_transferase"/>
    <property type="match status" value="1"/>
</dbReference>
<dbReference type="EMBL" id="ACJX03000001">
    <property type="protein sequence ID" value="KRT34862.1"/>
    <property type="molecule type" value="Genomic_DNA"/>
</dbReference>
<evidence type="ECO:0000256" key="5">
    <source>
        <dbReference type="ARBA" id="ARBA00022741"/>
    </source>
</evidence>
<comment type="similarity">
    <text evidence="1 9">Belongs to the bacterial/plant glucose-1-phosphate adenylyltransferase family.</text>
</comment>
<dbReference type="SUPFAM" id="SSF51161">
    <property type="entry name" value="Trimeric LpxA-like enzymes"/>
    <property type="match status" value="1"/>
</dbReference>
<keyword evidence="2 9" id="KW-0321">Glycogen metabolism</keyword>
<comment type="subunit">
    <text evidence="9">Homotetramer.</text>
</comment>
<accession>A0A0T5XAD3</accession>
<dbReference type="InterPro" id="IPR005836">
    <property type="entry name" value="ADP_Glu_pyroP_CS"/>
</dbReference>
<dbReference type="SUPFAM" id="SSF53448">
    <property type="entry name" value="Nucleotide-diphospho-sugar transferases"/>
    <property type="match status" value="1"/>
</dbReference>
<keyword evidence="3 9" id="KW-0808">Transferase</keyword>
<dbReference type="InterPro" id="IPR023049">
    <property type="entry name" value="GlgC_bac"/>
</dbReference>
<keyword evidence="4 9" id="KW-0548">Nucleotidyltransferase</keyword>
<evidence type="ECO:0000256" key="1">
    <source>
        <dbReference type="ARBA" id="ARBA00010443"/>
    </source>
</evidence>
<dbReference type="InterPro" id="IPR005835">
    <property type="entry name" value="NTP_transferase_dom"/>
</dbReference>
<dbReference type="PROSITE" id="PS00810">
    <property type="entry name" value="ADP_GLC_PYROPHOSPH_3"/>
    <property type="match status" value="1"/>
</dbReference>
<dbReference type="PANTHER" id="PTHR43523">
    <property type="entry name" value="GLUCOSE-1-PHOSPHATE ADENYLYLTRANSFERASE-RELATED"/>
    <property type="match status" value="1"/>
</dbReference>
<dbReference type="PROSITE" id="PS00809">
    <property type="entry name" value="ADP_GLC_PYROPHOSPH_2"/>
    <property type="match status" value="1"/>
</dbReference>
<dbReference type="EC" id="2.7.7.27" evidence="9"/>
<evidence type="ECO:0000259" key="10">
    <source>
        <dbReference type="Pfam" id="PF00483"/>
    </source>
</evidence>
<dbReference type="OrthoDB" id="9801810at2"/>
<comment type="function">
    <text evidence="9">Involved in the biosynthesis of ADP-glucose, a building block required for the elongation reactions to produce glycogen. Catalyzes the reaction between ATP and alpha-D-glucose 1-phosphate (G1P) to produce pyrophosphate and ADP-Glc.</text>
</comment>
<proteinExistence type="inferred from homology"/>
<feature type="binding site" evidence="9">
    <location>
        <position position="109"/>
    </location>
    <ligand>
        <name>alpha-D-glucose 1-phosphate</name>
        <dbReference type="ChEBI" id="CHEBI:58601"/>
    </ligand>
</feature>
<feature type="site" description="Could play a key role in the communication between the regulatory and the substrate sites" evidence="9">
    <location>
        <position position="108"/>
    </location>
</feature>
<reference evidence="13" key="1">
    <citation type="submission" date="2012-09" db="EMBL/GenBank/DDBJ databases">
        <authorList>
            <person name="Weinstock G."/>
            <person name="Sodergren E."/>
            <person name="Clifton S."/>
            <person name="Fulton L."/>
            <person name="Fulton B."/>
            <person name="Courtney L."/>
            <person name="Fronick C."/>
            <person name="Harrison M."/>
            <person name="Strong C."/>
            <person name="Farmer C."/>
            <person name="Delehaunty K."/>
            <person name="Markovic C."/>
            <person name="Hall O."/>
            <person name="Minx P."/>
            <person name="Tomlinson C."/>
            <person name="Mitreva M."/>
            <person name="Nelson J."/>
            <person name="Hou S."/>
            <person name="Wollam A."/>
            <person name="Pepin K.H."/>
            <person name="Johnson M."/>
            <person name="Bhonagiri V."/>
            <person name="Nash W.E."/>
            <person name="Suruliraj S."/>
            <person name="Warren W."/>
            <person name="Chinwalla A."/>
            <person name="Mardis E.R."/>
            <person name="Wilson R.K."/>
        </authorList>
    </citation>
    <scope>NUCLEOTIDE SEQUENCE [LARGE SCALE GENOMIC DNA]</scope>
    <source>
        <strain evidence="13">OS1</strain>
    </source>
</reference>
<dbReference type="Gene3D" id="3.90.550.10">
    <property type="entry name" value="Spore Coat Polysaccharide Biosynthesis Protein SpsA, Chain A"/>
    <property type="match status" value="1"/>
</dbReference>
<dbReference type="Pfam" id="PF24894">
    <property type="entry name" value="Hexapep_GlmU"/>
    <property type="match status" value="1"/>
</dbReference>
<dbReference type="NCBIfam" id="NF002023">
    <property type="entry name" value="PRK00844.1"/>
    <property type="match status" value="1"/>
</dbReference>
<dbReference type="InterPro" id="IPR056818">
    <property type="entry name" value="GlmU/GlgC-like_hexapep"/>
</dbReference>
<dbReference type="GO" id="GO:0005978">
    <property type="term" value="P:glycogen biosynthetic process"/>
    <property type="evidence" value="ECO:0007669"/>
    <property type="project" value="UniProtKB-UniRule"/>
</dbReference>
<evidence type="ECO:0000256" key="6">
    <source>
        <dbReference type="ARBA" id="ARBA00022840"/>
    </source>
</evidence>
<evidence type="ECO:0000313" key="12">
    <source>
        <dbReference type="EMBL" id="KRT34862.1"/>
    </source>
</evidence>
<feature type="binding site" evidence="9">
    <location>
        <position position="174"/>
    </location>
    <ligand>
        <name>alpha-D-glucose 1-phosphate</name>
        <dbReference type="ChEBI" id="CHEBI:58601"/>
    </ligand>
</feature>
<evidence type="ECO:0000256" key="3">
    <source>
        <dbReference type="ARBA" id="ARBA00022679"/>
    </source>
</evidence>
<dbReference type="PANTHER" id="PTHR43523:SF2">
    <property type="entry name" value="GLUCOSE-1-PHOSPHATE ADENYLYLTRANSFERASE"/>
    <property type="match status" value="1"/>
</dbReference>
<evidence type="ECO:0000313" key="13">
    <source>
        <dbReference type="Proteomes" id="UP000005273"/>
    </source>
</evidence>
<evidence type="ECO:0000256" key="7">
    <source>
        <dbReference type="ARBA" id="ARBA00023056"/>
    </source>
</evidence>
<dbReference type="CDD" id="cd02508">
    <property type="entry name" value="ADP_Glucose_PP"/>
    <property type="match status" value="1"/>
</dbReference>
<keyword evidence="7 9" id="KW-0320">Glycogen biosynthesis</keyword>
<feature type="binding site" evidence="9">
    <location>
        <position position="207"/>
    </location>
    <ligand>
        <name>alpha-D-glucose 1-phosphate</name>
        <dbReference type="ChEBI" id="CHEBI:58601"/>
    </ligand>
</feature>
<name>A0A0T5XAD3_9BACT</name>
<dbReference type="AlphaFoldDB" id="A0A0T5XAD3"/>
<protein>
    <recommendedName>
        <fullName evidence="9">Glucose-1-phosphate adenylyltransferase</fullName>
        <ecNumber evidence="9">2.7.7.27</ecNumber>
    </recommendedName>
    <alternativeName>
        <fullName evidence="9">ADP-glucose pyrophosphorylase</fullName>
        <shortName evidence="9">ADPGlc PPase</shortName>
    </alternativeName>
    <alternativeName>
        <fullName evidence="9">ADP-glucose synthase</fullName>
    </alternativeName>
</protein>
<dbReference type="Gene3D" id="2.160.10.10">
    <property type="entry name" value="Hexapeptide repeat proteins"/>
    <property type="match status" value="1"/>
</dbReference>
<feature type="domain" description="Nucleotidyl transferase" evidence="10">
    <location>
        <begin position="16"/>
        <end position="285"/>
    </location>
</feature>
<comment type="caution">
    <text evidence="12">The sequence shown here is derived from an EMBL/GenBank/DDBJ whole genome shotgun (WGS) entry which is preliminary data.</text>
</comment>
<dbReference type="HAMAP" id="MF_00624">
    <property type="entry name" value="GlgC"/>
    <property type="match status" value="1"/>
</dbReference>
<feature type="site" description="Could play a key role in the communication between the regulatory and the substrate sites" evidence="9">
    <location>
        <position position="68"/>
    </location>
</feature>
<evidence type="ECO:0000259" key="11">
    <source>
        <dbReference type="Pfam" id="PF24894"/>
    </source>
</evidence>
<dbReference type="GO" id="GO:0008878">
    <property type="term" value="F:glucose-1-phosphate adenylyltransferase activity"/>
    <property type="evidence" value="ECO:0007669"/>
    <property type="project" value="UniProtKB-UniRule"/>
</dbReference>
<dbReference type="Proteomes" id="UP000005273">
    <property type="component" value="Unassembled WGS sequence"/>
</dbReference>
<gene>
    <name evidence="9" type="primary">glgC</name>
    <name evidence="12" type="ORF">HMPREF1705_04112</name>
</gene>
<sequence>MGVAFLIYGKYGRVLGIVLAGGRGQRLSPLTRHRAKPAVHFAAKYRIVDFALSNLVNSGVFSIYVLVQFRSQSLNEHIERGWQFGGALRGRDFFITVVPAQMWTGEHWYKGTADAVFQNLHLITIYNADRICVFAADHVYKMDIEQMMQKHIEQKADCTVAAYEVPVGEASAFGCLKTDEDGFVVEFLEKPKNPPEIPNRPGFSFVSMGNYIFEREILEEVLVEDANDPDSSHDFGKDILPKLYKNHKVLSYDFKTNAIPGNDKPYWKDVGTIKTYWQAHMDLLKENADLNLFNPQWPIRTVSYADPPGFTFSVDNSSSSVEDALRAEGSQVIGATVKRSVLSRNCVIKPGAYVEECIIGRGVVIGERCRLRRVIVDAQNVIPPDTEIGFDEDWDRQRYHVDPSGIVVVPMPAIQLRAKVNFPYPDSGI</sequence>
<organism evidence="12 13">
    <name type="scientific">Acetomicrobium hydrogeniformans ATCC BAA-1850</name>
    <dbReference type="NCBI Taxonomy" id="592015"/>
    <lineage>
        <taxon>Bacteria</taxon>
        <taxon>Thermotogati</taxon>
        <taxon>Synergistota</taxon>
        <taxon>Synergistia</taxon>
        <taxon>Synergistales</taxon>
        <taxon>Acetomicrobiaceae</taxon>
        <taxon>Acetomicrobium</taxon>
    </lineage>
</organism>
<keyword evidence="8 9" id="KW-0119">Carbohydrate metabolism</keyword>
<comment type="catalytic activity">
    <reaction evidence="9">
        <text>alpha-D-glucose 1-phosphate + ATP + H(+) = ADP-alpha-D-glucose + diphosphate</text>
        <dbReference type="Rhea" id="RHEA:12120"/>
        <dbReference type="ChEBI" id="CHEBI:15378"/>
        <dbReference type="ChEBI" id="CHEBI:30616"/>
        <dbReference type="ChEBI" id="CHEBI:33019"/>
        <dbReference type="ChEBI" id="CHEBI:57498"/>
        <dbReference type="ChEBI" id="CHEBI:58601"/>
        <dbReference type="EC" id="2.7.7.27"/>
    </reaction>
</comment>
<dbReference type="STRING" id="592015.HMPREF1705_04112"/>
<dbReference type="InterPro" id="IPR029044">
    <property type="entry name" value="Nucleotide-diphossugar_trans"/>
</dbReference>
<feature type="domain" description="Glucose-1-phosphate adenylyltransferase/Bifunctional protein GlmU-like C-terminal hexapeptide" evidence="11">
    <location>
        <begin position="307"/>
        <end position="409"/>
    </location>
</feature>
<dbReference type="InterPro" id="IPR011004">
    <property type="entry name" value="Trimer_LpxA-like_sf"/>
</dbReference>
<dbReference type="GO" id="GO:0005524">
    <property type="term" value="F:ATP binding"/>
    <property type="evidence" value="ECO:0007669"/>
    <property type="project" value="UniProtKB-KW"/>
</dbReference>
<evidence type="ECO:0000256" key="2">
    <source>
        <dbReference type="ARBA" id="ARBA00022600"/>
    </source>
</evidence>
<dbReference type="NCBIfam" id="TIGR02091">
    <property type="entry name" value="glgC"/>
    <property type="match status" value="1"/>
</dbReference>
<keyword evidence="5 9" id="KW-0547">Nucleotide-binding</keyword>
<dbReference type="InterPro" id="IPR011831">
    <property type="entry name" value="ADP-Glc_PPase"/>
</dbReference>
<dbReference type="CDD" id="cd04651">
    <property type="entry name" value="LbH_G1P_AT_C"/>
    <property type="match status" value="1"/>
</dbReference>
<feature type="binding site" evidence="9">
    <location>
        <begin position="189"/>
        <end position="190"/>
    </location>
    <ligand>
        <name>alpha-D-glucose 1-phosphate</name>
        <dbReference type="ChEBI" id="CHEBI:58601"/>
    </ligand>
</feature>
<keyword evidence="13" id="KW-1185">Reference proteome</keyword>
<comment type="pathway">
    <text evidence="9">Glycan biosynthesis; glycogen biosynthesis.</text>
</comment>
<dbReference type="UniPathway" id="UPA00164"/>
<evidence type="ECO:0000256" key="8">
    <source>
        <dbReference type="ARBA" id="ARBA00023277"/>
    </source>
</evidence>
<evidence type="ECO:0000256" key="4">
    <source>
        <dbReference type="ARBA" id="ARBA00022695"/>
    </source>
</evidence>
<dbReference type="NCBIfam" id="NF001947">
    <property type="entry name" value="PRK00725.1"/>
    <property type="match status" value="1"/>
</dbReference>
<evidence type="ECO:0000256" key="9">
    <source>
        <dbReference type="HAMAP-Rule" id="MF_00624"/>
    </source>
</evidence>